<evidence type="ECO:0000313" key="1">
    <source>
        <dbReference type="Proteomes" id="UP000050741"/>
    </source>
</evidence>
<evidence type="ECO:0000313" key="2">
    <source>
        <dbReference type="WBParaSite" id="GPLIN_001214400"/>
    </source>
</evidence>
<dbReference type="AlphaFoldDB" id="A0A183CGY8"/>
<sequence length="91" mass="10163">MTQNTERNFGGARFAQRGIVSGGGIRRGLAYRGFANGGGFLRASSGGWNYGLEASRWQKREKRSVVDEDEQLQKALDTLTDFTVKTKRFET</sequence>
<protein>
    <submittedName>
        <fullName evidence="2">DUF1604 domain-containing protein</fullName>
    </submittedName>
</protein>
<reference evidence="1" key="1">
    <citation type="submission" date="2014-05" db="EMBL/GenBank/DDBJ databases">
        <title>The genome and life-stage specific transcriptomes of Globodera pallida elucidate key aspects of plant parasitism by a cyst nematode.</title>
        <authorList>
            <person name="Cotton J.A."/>
            <person name="Lilley C.J."/>
            <person name="Jones L.M."/>
            <person name="Kikuchi T."/>
            <person name="Reid A.J."/>
            <person name="Thorpe P."/>
            <person name="Tsai I.J."/>
            <person name="Beasley H."/>
            <person name="Blok V."/>
            <person name="Cock P.J.A."/>
            <person name="Van den Akker S.E."/>
            <person name="Holroyd N."/>
            <person name="Hunt M."/>
            <person name="Mantelin S."/>
            <person name="Naghra H."/>
            <person name="Pain A."/>
            <person name="Palomares-Rius J.E."/>
            <person name="Zarowiecki M."/>
            <person name="Berriman M."/>
            <person name="Jones J.T."/>
            <person name="Urwin P.E."/>
        </authorList>
    </citation>
    <scope>NUCLEOTIDE SEQUENCE [LARGE SCALE GENOMIC DNA]</scope>
    <source>
        <strain evidence="1">Lindley</strain>
    </source>
</reference>
<dbReference type="Proteomes" id="UP000050741">
    <property type="component" value="Unassembled WGS sequence"/>
</dbReference>
<accession>A0A183CGY8</accession>
<keyword evidence="1" id="KW-1185">Reference proteome</keyword>
<proteinExistence type="predicted"/>
<reference evidence="2" key="2">
    <citation type="submission" date="2016-06" db="UniProtKB">
        <authorList>
            <consortium name="WormBaseParasite"/>
        </authorList>
    </citation>
    <scope>IDENTIFICATION</scope>
</reference>
<organism evidence="1 2">
    <name type="scientific">Globodera pallida</name>
    <name type="common">Potato cyst nematode worm</name>
    <name type="synonym">Heterodera pallida</name>
    <dbReference type="NCBI Taxonomy" id="36090"/>
    <lineage>
        <taxon>Eukaryota</taxon>
        <taxon>Metazoa</taxon>
        <taxon>Ecdysozoa</taxon>
        <taxon>Nematoda</taxon>
        <taxon>Chromadorea</taxon>
        <taxon>Rhabditida</taxon>
        <taxon>Tylenchina</taxon>
        <taxon>Tylenchomorpha</taxon>
        <taxon>Tylenchoidea</taxon>
        <taxon>Heteroderidae</taxon>
        <taxon>Heteroderinae</taxon>
        <taxon>Globodera</taxon>
    </lineage>
</organism>
<name>A0A183CGY8_GLOPA</name>
<dbReference type="WBParaSite" id="GPLIN_001214400">
    <property type="protein sequence ID" value="GPLIN_001214400"/>
    <property type="gene ID" value="GPLIN_001214400"/>
</dbReference>